<dbReference type="InterPro" id="IPR012338">
    <property type="entry name" value="Beta-lactam/transpept-like"/>
</dbReference>
<proteinExistence type="predicted"/>
<accession>A0ABP8D6C5</accession>
<dbReference type="EMBL" id="BAABAT010000006">
    <property type="protein sequence ID" value="GAA4248530.1"/>
    <property type="molecule type" value="Genomic_DNA"/>
</dbReference>
<dbReference type="PROSITE" id="PS51257">
    <property type="entry name" value="PROKAR_LIPOPROTEIN"/>
    <property type="match status" value="1"/>
</dbReference>
<organism evidence="3 4">
    <name type="scientific">Dactylosporangium darangshiense</name>
    <dbReference type="NCBI Taxonomy" id="579108"/>
    <lineage>
        <taxon>Bacteria</taxon>
        <taxon>Bacillati</taxon>
        <taxon>Actinomycetota</taxon>
        <taxon>Actinomycetes</taxon>
        <taxon>Micromonosporales</taxon>
        <taxon>Micromonosporaceae</taxon>
        <taxon>Dactylosporangium</taxon>
    </lineage>
</organism>
<keyword evidence="4" id="KW-1185">Reference proteome</keyword>
<evidence type="ECO:0008006" key="5">
    <source>
        <dbReference type="Google" id="ProtNLM"/>
    </source>
</evidence>
<protein>
    <recommendedName>
        <fullName evidence="5">Beta-lactamase class A</fullName>
    </recommendedName>
</protein>
<sequence length="308" mass="32794">MQGVLVRRCVVALFTLIALSGCGHEAPQDTQQPVVAGSQGRQVEEQPGAVAGLGSRGASPGPSAKNQSAQATAFVQKLSGTFGIIVRDRVTGAVWKAGDTKATTWTASTIKLAIATDLLERNQGKQITLDATDKANLDKALINSDNDAATALWNKYDGPGMLDRFRSKFGMGSLAVIDGYETFWRNLRCSAEDLQNLMTYVLEKTDATSRSYLVSTLRKVASNQHWGVWAAGSGFKPGNKDGWAEKPVDGKNVWVTHTVGFAGDGERYVVSAMYEQQPGGTLEKGAHAVSDAVATYFGAKVPAPVTLP</sequence>
<gene>
    <name evidence="3" type="ORF">GCM10022255_028920</name>
</gene>
<feature type="region of interest" description="Disordered" evidence="1">
    <location>
        <begin position="49"/>
        <end position="68"/>
    </location>
</feature>
<dbReference type="PANTHER" id="PTHR35333:SF3">
    <property type="entry name" value="BETA-LACTAMASE-TYPE TRANSPEPTIDASE FOLD CONTAINING PROTEIN"/>
    <property type="match status" value="1"/>
</dbReference>
<comment type="caution">
    <text evidence="3">The sequence shown here is derived from an EMBL/GenBank/DDBJ whole genome shotgun (WGS) entry which is preliminary data.</text>
</comment>
<evidence type="ECO:0000256" key="1">
    <source>
        <dbReference type="SAM" id="MobiDB-lite"/>
    </source>
</evidence>
<reference evidence="4" key="1">
    <citation type="journal article" date="2019" name="Int. J. Syst. Evol. Microbiol.">
        <title>The Global Catalogue of Microorganisms (GCM) 10K type strain sequencing project: providing services to taxonomists for standard genome sequencing and annotation.</title>
        <authorList>
            <consortium name="The Broad Institute Genomics Platform"/>
            <consortium name="The Broad Institute Genome Sequencing Center for Infectious Disease"/>
            <person name="Wu L."/>
            <person name="Ma J."/>
        </authorList>
    </citation>
    <scope>NUCLEOTIDE SEQUENCE [LARGE SCALE GENOMIC DNA]</scope>
    <source>
        <strain evidence="4">JCM 17441</strain>
    </source>
</reference>
<evidence type="ECO:0000256" key="2">
    <source>
        <dbReference type="SAM" id="SignalP"/>
    </source>
</evidence>
<feature type="signal peptide" evidence="2">
    <location>
        <begin position="1"/>
        <end position="25"/>
    </location>
</feature>
<dbReference type="SUPFAM" id="SSF56601">
    <property type="entry name" value="beta-lactamase/transpeptidase-like"/>
    <property type="match status" value="1"/>
</dbReference>
<evidence type="ECO:0000313" key="4">
    <source>
        <dbReference type="Proteomes" id="UP001500620"/>
    </source>
</evidence>
<keyword evidence="2" id="KW-0732">Signal</keyword>
<dbReference type="PANTHER" id="PTHR35333">
    <property type="entry name" value="BETA-LACTAMASE"/>
    <property type="match status" value="1"/>
</dbReference>
<dbReference type="InterPro" id="IPR000871">
    <property type="entry name" value="Beta-lactam_class-A"/>
</dbReference>
<name>A0ABP8D6C5_9ACTN</name>
<dbReference type="Gene3D" id="3.40.710.10">
    <property type="entry name" value="DD-peptidase/beta-lactamase superfamily"/>
    <property type="match status" value="1"/>
</dbReference>
<evidence type="ECO:0000313" key="3">
    <source>
        <dbReference type="EMBL" id="GAA4248530.1"/>
    </source>
</evidence>
<dbReference type="Proteomes" id="UP001500620">
    <property type="component" value="Unassembled WGS sequence"/>
</dbReference>
<feature type="chain" id="PRO_5046185060" description="Beta-lactamase class A" evidence="2">
    <location>
        <begin position="26"/>
        <end position="308"/>
    </location>
</feature>